<proteinExistence type="predicted"/>
<dbReference type="AlphaFoldDB" id="A0A512C3A3"/>
<dbReference type="PANTHER" id="PTHR36505">
    <property type="entry name" value="BLR1072 PROTEIN"/>
    <property type="match status" value="1"/>
</dbReference>
<dbReference type="PANTHER" id="PTHR36505:SF1">
    <property type="entry name" value="BLR1072 PROTEIN"/>
    <property type="match status" value="1"/>
</dbReference>
<dbReference type="SUPFAM" id="SSF50346">
    <property type="entry name" value="PRC-barrel domain"/>
    <property type="match status" value="1"/>
</dbReference>
<evidence type="ECO:0000313" key="4">
    <source>
        <dbReference type="Proteomes" id="UP000321085"/>
    </source>
</evidence>
<accession>A0A512C3A3</accession>
<feature type="domain" description="PRC-barrel" evidence="2">
    <location>
        <begin position="18"/>
        <end position="92"/>
    </location>
</feature>
<feature type="region of interest" description="Disordered" evidence="1">
    <location>
        <begin position="1"/>
        <end position="23"/>
    </location>
</feature>
<name>A0A512C3A3_9HYPH</name>
<dbReference type="Proteomes" id="UP000321085">
    <property type="component" value="Unassembled WGS sequence"/>
</dbReference>
<dbReference type="OrthoDB" id="7274881at2"/>
<feature type="compositionally biased region" description="Polar residues" evidence="1">
    <location>
        <begin position="1"/>
        <end position="13"/>
    </location>
</feature>
<dbReference type="RefSeq" id="WP_114189350.1">
    <property type="nucleotide sequence ID" value="NZ_BJYU01000228.1"/>
</dbReference>
<reference evidence="3 4" key="1">
    <citation type="submission" date="2019-07" db="EMBL/GenBank/DDBJ databases">
        <title>Whole genome shotgun sequence of Microvirga aerophila NBRC 106136.</title>
        <authorList>
            <person name="Hosoyama A."/>
            <person name="Uohara A."/>
            <person name="Ohji S."/>
            <person name="Ichikawa N."/>
        </authorList>
    </citation>
    <scope>NUCLEOTIDE SEQUENCE [LARGE SCALE GENOMIC DNA]</scope>
    <source>
        <strain evidence="3 4">NBRC 106136</strain>
    </source>
</reference>
<dbReference type="InterPro" id="IPR027275">
    <property type="entry name" value="PRC-brl_dom"/>
</dbReference>
<dbReference type="Pfam" id="PF05239">
    <property type="entry name" value="PRC"/>
    <property type="match status" value="1"/>
</dbReference>
<gene>
    <name evidence="3" type="ORF">MAE02_63890</name>
</gene>
<protein>
    <submittedName>
        <fullName evidence="3">Photosystem reaction center subunit H</fullName>
    </submittedName>
</protein>
<sequence>MTQAAATPDTTASHPLIESNRVEGTPVYDPHSKRIGTIHHLVIEKVSGRVVYAVMSFGGFLGIGSHTHTIPWEKLTYDTQLGGYRTDITQEQLTGAPVFSGDERVWWDRRREEDIHDHWKVPPYWGW</sequence>
<organism evidence="3 4">
    <name type="scientific">Microvirga aerophila</name>
    <dbReference type="NCBI Taxonomy" id="670291"/>
    <lineage>
        <taxon>Bacteria</taxon>
        <taxon>Pseudomonadati</taxon>
        <taxon>Pseudomonadota</taxon>
        <taxon>Alphaproteobacteria</taxon>
        <taxon>Hyphomicrobiales</taxon>
        <taxon>Methylobacteriaceae</taxon>
        <taxon>Microvirga</taxon>
    </lineage>
</organism>
<dbReference type="Gene3D" id="2.30.30.240">
    <property type="entry name" value="PRC-barrel domain"/>
    <property type="match status" value="1"/>
</dbReference>
<dbReference type="InterPro" id="IPR011033">
    <property type="entry name" value="PRC_barrel-like_sf"/>
</dbReference>
<keyword evidence="4" id="KW-1185">Reference proteome</keyword>
<evidence type="ECO:0000313" key="3">
    <source>
        <dbReference type="EMBL" id="GEO18693.1"/>
    </source>
</evidence>
<evidence type="ECO:0000259" key="2">
    <source>
        <dbReference type="Pfam" id="PF05239"/>
    </source>
</evidence>
<comment type="caution">
    <text evidence="3">The sequence shown here is derived from an EMBL/GenBank/DDBJ whole genome shotgun (WGS) entry which is preliminary data.</text>
</comment>
<evidence type="ECO:0000256" key="1">
    <source>
        <dbReference type="SAM" id="MobiDB-lite"/>
    </source>
</evidence>
<dbReference type="EMBL" id="BJYU01000228">
    <property type="protein sequence ID" value="GEO18693.1"/>
    <property type="molecule type" value="Genomic_DNA"/>
</dbReference>